<dbReference type="SMART" id="SM00582">
    <property type="entry name" value="RPR"/>
    <property type="match status" value="1"/>
</dbReference>
<keyword evidence="5" id="KW-0287">Flowering</keyword>
<feature type="compositionally biased region" description="Pro residues" evidence="8">
    <location>
        <begin position="699"/>
        <end position="754"/>
    </location>
</feature>
<dbReference type="PANTHER" id="PTHR12550">
    <property type="entry name" value="HEPATOMA-DERIVED GROWTH FACTOR-RELATED"/>
    <property type="match status" value="1"/>
</dbReference>
<feature type="compositionally biased region" description="Basic and acidic residues" evidence="8">
    <location>
        <begin position="85"/>
        <end position="102"/>
    </location>
</feature>
<feature type="domain" description="CID" evidence="9">
    <location>
        <begin position="404"/>
        <end position="546"/>
    </location>
</feature>
<evidence type="ECO:0000256" key="2">
    <source>
        <dbReference type="ARBA" id="ARBA00022473"/>
    </source>
</evidence>
<evidence type="ECO:0000259" key="9">
    <source>
        <dbReference type="PROSITE" id="PS51391"/>
    </source>
</evidence>
<reference evidence="10" key="1">
    <citation type="journal article" date="2023" name="Mol. Ecol. Resour.">
        <title>Chromosome-level genome assembly of a triploid poplar Populus alba 'Berolinensis'.</title>
        <authorList>
            <person name="Chen S."/>
            <person name="Yu Y."/>
            <person name="Wang X."/>
            <person name="Wang S."/>
            <person name="Zhang T."/>
            <person name="Zhou Y."/>
            <person name="He R."/>
            <person name="Meng N."/>
            <person name="Wang Y."/>
            <person name="Liu W."/>
            <person name="Liu Z."/>
            <person name="Liu J."/>
            <person name="Guo Q."/>
            <person name="Huang H."/>
            <person name="Sederoff R.R."/>
            <person name="Wang G."/>
            <person name="Qu G."/>
            <person name="Chen S."/>
        </authorList>
    </citation>
    <scope>NUCLEOTIDE SEQUENCE</scope>
    <source>
        <strain evidence="10">SC-2020</strain>
    </source>
</reference>
<accession>A0AAD6QJS2</accession>
<dbReference type="PROSITE" id="PS51391">
    <property type="entry name" value="CID"/>
    <property type="match status" value="1"/>
</dbReference>
<dbReference type="FunFam" id="1.25.40.90:FF:000037">
    <property type="entry name" value="Enhancer of ag-4 2"/>
    <property type="match status" value="1"/>
</dbReference>
<dbReference type="InterPro" id="IPR006569">
    <property type="entry name" value="CID_dom"/>
</dbReference>
<evidence type="ECO:0000256" key="1">
    <source>
        <dbReference type="ARBA" id="ARBA00004123"/>
    </source>
</evidence>
<evidence type="ECO:0000256" key="8">
    <source>
        <dbReference type="SAM" id="MobiDB-lite"/>
    </source>
</evidence>
<name>A0AAD6QJS2_9ROSI</name>
<dbReference type="GO" id="GO:0006397">
    <property type="term" value="P:mRNA processing"/>
    <property type="evidence" value="ECO:0007669"/>
    <property type="project" value="UniProtKB-KW"/>
</dbReference>
<evidence type="ECO:0000313" key="10">
    <source>
        <dbReference type="EMBL" id="KAJ6991678.1"/>
    </source>
</evidence>
<comment type="subcellular location">
    <subcellularLocation>
        <location evidence="1">Nucleus</location>
    </subcellularLocation>
</comment>
<keyword evidence="7" id="KW-0539">Nucleus</keyword>
<dbReference type="Pfam" id="PF04818">
    <property type="entry name" value="CID"/>
    <property type="match status" value="1"/>
</dbReference>
<evidence type="ECO:0000256" key="4">
    <source>
        <dbReference type="ARBA" id="ARBA00023015"/>
    </source>
</evidence>
<proteinExistence type="predicted"/>
<evidence type="ECO:0000256" key="7">
    <source>
        <dbReference type="ARBA" id="ARBA00023242"/>
    </source>
</evidence>
<feature type="region of interest" description="Disordered" evidence="8">
    <location>
        <begin position="134"/>
        <end position="336"/>
    </location>
</feature>
<evidence type="ECO:0000256" key="3">
    <source>
        <dbReference type="ARBA" id="ARBA00022664"/>
    </source>
</evidence>
<feature type="compositionally biased region" description="Polar residues" evidence="8">
    <location>
        <begin position="169"/>
        <end position="194"/>
    </location>
</feature>
<feature type="compositionally biased region" description="Basic and acidic residues" evidence="8">
    <location>
        <begin position="233"/>
        <end position="244"/>
    </location>
</feature>
<dbReference type="PANTHER" id="PTHR12550:SF70">
    <property type="entry name" value="JIL-1 ANCHORING AND STABILIZING PROTEIN, ISOFORM A"/>
    <property type="match status" value="1"/>
</dbReference>
<feature type="compositionally biased region" description="Polar residues" evidence="8">
    <location>
        <begin position="202"/>
        <end position="212"/>
    </location>
</feature>
<dbReference type="Proteomes" id="UP001164929">
    <property type="component" value="Chromosome 7"/>
</dbReference>
<evidence type="ECO:0000256" key="6">
    <source>
        <dbReference type="ARBA" id="ARBA00023163"/>
    </source>
</evidence>
<dbReference type="Gene3D" id="1.25.40.90">
    <property type="match status" value="1"/>
</dbReference>
<feature type="region of interest" description="Disordered" evidence="8">
    <location>
        <begin position="22"/>
        <end position="43"/>
    </location>
</feature>
<dbReference type="EMBL" id="JAQIZT010000007">
    <property type="protein sequence ID" value="KAJ6991678.1"/>
    <property type="molecule type" value="Genomic_DNA"/>
</dbReference>
<dbReference type="GO" id="GO:0009908">
    <property type="term" value="P:flower development"/>
    <property type="evidence" value="ECO:0007669"/>
    <property type="project" value="UniProtKB-KW"/>
</dbReference>
<sequence length="780" mass="84634">MALRAQSGKVKSDAFAQIGKVKSNLSSQSGKFKPGTSAKTSKVDCDASAQTVKVKSDAPAQWGNTNTDVSAQISKVKLDASAEIGKAKPDASDPMSKVKSDVSNDETVLPVLKRRKWAMEAIPKGEELFCLYDDEDEDEEPKTPVHGGADKNVRAHVSVSDTSKRTNVHVESSVNQEHRSSINAQTSLRDSTGLENGHSKESSLLMQNNPLSPSCPKTAKRNDTRVSPSPGKSESEQILTKEAKLLITTPKRSPHLLPATKPVVEQHKATKPSIKVSTLGTQKRAQAGPGKVSGPVLDSSNNSQNHLPSQKSIATFSGERPKSSPKATLQMSDPTVPMCAPSELEDGMDDRSSFLVDSKTLDSVTSMKHLIAAAQAKRRQAHSQPFPNGNPAFIALNDAQGRSPSSSPSMIFLCGMIETLSRTKESIGRATRLAIDCAKYGIANEVVELLIRKLESEPSFHRKVDLFFLVDSITQCSHNQKGIAGALYVPTVQAALPRLVGAAAPPGASARENRRQCLKVLRLWLERKIFPESVLRHYMDGIGGSNDDASAGFSLRRTSQSERAIDDPIREMEGMFVDEYGSNATFQLPGLLSSHMFEDDDDDFPSSPFKEVNVVLGVTESTHALGERETFTATASDRRHCILEDVDVELEMEDVSGHPKDERPSSIGVFFEMEAQQHYPDRLPEPALNDSVHLLPLPDGSPPPPPDSPPPPPPLPSSPPLPPPPPLPPQPSTSLSLPPPPPPPPPPLPSQPPPPLPLCHLQLLCLLWYHNHLYQLNLHY</sequence>
<comment type="caution">
    <text evidence="10">The sequence shown here is derived from an EMBL/GenBank/DDBJ whole genome shotgun (WGS) entry which is preliminary data.</text>
</comment>
<gene>
    <name evidence="10" type="ORF">NC653_019754</name>
</gene>
<keyword evidence="11" id="KW-1185">Reference proteome</keyword>
<dbReference type="InterPro" id="IPR008942">
    <property type="entry name" value="ENTH_VHS"/>
</dbReference>
<keyword evidence="6" id="KW-0804">Transcription</keyword>
<keyword evidence="2" id="KW-0217">Developmental protein</keyword>
<dbReference type="AlphaFoldDB" id="A0AAD6QJS2"/>
<feature type="region of interest" description="Disordered" evidence="8">
    <location>
        <begin position="85"/>
        <end position="104"/>
    </location>
</feature>
<keyword evidence="4" id="KW-0805">Transcription regulation</keyword>
<evidence type="ECO:0000256" key="5">
    <source>
        <dbReference type="ARBA" id="ARBA00023089"/>
    </source>
</evidence>
<feature type="compositionally biased region" description="Polar residues" evidence="8">
    <location>
        <begin position="275"/>
        <end position="284"/>
    </location>
</feature>
<protein>
    <recommendedName>
        <fullName evidence="9">CID domain-containing protein</fullName>
    </recommendedName>
</protein>
<dbReference type="GO" id="GO:0005634">
    <property type="term" value="C:nucleus"/>
    <property type="evidence" value="ECO:0007669"/>
    <property type="project" value="UniProtKB-SubCell"/>
</dbReference>
<keyword evidence="3" id="KW-0507">mRNA processing</keyword>
<feature type="region of interest" description="Disordered" evidence="8">
    <location>
        <begin position="681"/>
        <end position="754"/>
    </location>
</feature>
<evidence type="ECO:0000313" key="11">
    <source>
        <dbReference type="Proteomes" id="UP001164929"/>
    </source>
</evidence>
<feature type="compositionally biased region" description="Polar residues" evidence="8">
    <location>
        <begin position="298"/>
        <end position="315"/>
    </location>
</feature>
<organism evidence="10 11">
    <name type="scientific">Populus alba x Populus x berolinensis</name>
    <dbReference type="NCBI Taxonomy" id="444605"/>
    <lineage>
        <taxon>Eukaryota</taxon>
        <taxon>Viridiplantae</taxon>
        <taxon>Streptophyta</taxon>
        <taxon>Embryophyta</taxon>
        <taxon>Tracheophyta</taxon>
        <taxon>Spermatophyta</taxon>
        <taxon>Magnoliopsida</taxon>
        <taxon>eudicotyledons</taxon>
        <taxon>Gunneridae</taxon>
        <taxon>Pentapetalae</taxon>
        <taxon>rosids</taxon>
        <taxon>fabids</taxon>
        <taxon>Malpighiales</taxon>
        <taxon>Salicaceae</taxon>
        <taxon>Saliceae</taxon>
        <taxon>Populus</taxon>
    </lineage>
</organism>